<feature type="region of interest" description="Disordered" evidence="1">
    <location>
        <begin position="38"/>
        <end position="74"/>
    </location>
</feature>
<reference evidence="2" key="2">
    <citation type="submission" date="2022-01" db="EMBL/GenBank/DDBJ databases">
        <authorList>
            <person name="Yamashiro T."/>
            <person name="Shiraishi A."/>
            <person name="Satake H."/>
            <person name="Nakayama K."/>
        </authorList>
    </citation>
    <scope>NUCLEOTIDE SEQUENCE</scope>
</reference>
<organism evidence="2 3">
    <name type="scientific">Tanacetum coccineum</name>
    <dbReference type="NCBI Taxonomy" id="301880"/>
    <lineage>
        <taxon>Eukaryota</taxon>
        <taxon>Viridiplantae</taxon>
        <taxon>Streptophyta</taxon>
        <taxon>Embryophyta</taxon>
        <taxon>Tracheophyta</taxon>
        <taxon>Spermatophyta</taxon>
        <taxon>Magnoliopsida</taxon>
        <taxon>eudicotyledons</taxon>
        <taxon>Gunneridae</taxon>
        <taxon>Pentapetalae</taxon>
        <taxon>asterids</taxon>
        <taxon>campanulids</taxon>
        <taxon>Asterales</taxon>
        <taxon>Asteraceae</taxon>
        <taxon>Asteroideae</taxon>
        <taxon>Anthemideae</taxon>
        <taxon>Anthemidinae</taxon>
        <taxon>Tanacetum</taxon>
    </lineage>
</organism>
<evidence type="ECO:0000313" key="3">
    <source>
        <dbReference type="Proteomes" id="UP001151760"/>
    </source>
</evidence>
<gene>
    <name evidence="2" type="ORF">Tco_0873607</name>
</gene>
<dbReference type="EMBL" id="BQNB010013353">
    <property type="protein sequence ID" value="GJT14901.1"/>
    <property type="molecule type" value="Genomic_DNA"/>
</dbReference>
<protein>
    <submittedName>
        <fullName evidence="2">Uncharacterized protein</fullName>
    </submittedName>
</protein>
<sequence>MAIPNTLISEDMRSAPYYHEYMAKVTKYQRYLVREVVSDDEAPAPKPAKGTTTKTTRKPKLQSSKTAPEKKRKLVVDTTEALPQAKRAKAGKVLKKRTLPSTRQLVDEFVDEGVPDKEQMYGDEEADTQRAIEESLKKFWCAMGGKETVGEEQAAHGLLNLQTKKKNLLKQFIFQRRNLISNCTSASMKESSSLPGGSDPGNKSKPSWIQTCVVQIINLPLNETWEPAAAENLLSAKLDKELSFTDQFLTAMEATNATRYFVRDRPTKISLADQRADDYEYMQSKEIDRKIEERL</sequence>
<proteinExistence type="predicted"/>
<reference evidence="2" key="1">
    <citation type="journal article" date="2022" name="Int. J. Mol. Sci.">
        <title>Draft Genome of Tanacetum Coccineum: Genomic Comparison of Closely Related Tanacetum-Family Plants.</title>
        <authorList>
            <person name="Yamashiro T."/>
            <person name="Shiraishi A."/>
            <person name="Nakayama K."/>
            <person name="Satake H."/>
        </authorList>
    </citation>
    <scope>NUCLEOTIDE SEQUENCE</scope>
</reference>
<name>A0ABQ5BJ95_9ASTR</name>
<dbReference type="Proteomes" id="UP001151760">
    <property type="component" value="Unassembled WGS sequence"/>
</dbReference>
<comment type="caution">
    <text evidence="2">The sequence shown here is derived from an EMBL/GenBank/DDBJ whole genome shotgun (WGS) entry which is preliminary data.</text>
</comment>
<accession>A0ABQ5BJ95</accession>
<keyword evidence="3" id="KW-1185">Reference proteome</keyword>
<evidence type="ECO:0000313" key="2">
    <source>
        <dbReference type="EMBL" id="GJT14901.1"/>
    </source>
</evidence>
<evidence type="ECO:0000256" key="1">
    <source>
        <dbReference type="SAM" id="MobiDB-lite"/>
    </source>
</evidence>